<dbReference type="OrthoDB" id="4135672at2759"/>
<reference evidence="2" key="1">
    <citation type="journal article" date="2012" name="MBio">
        <title>Comparative genome analysis of Trichophyton rubrum and related dermatophytes reveals candidate genes involved in infection.</title>
        <authorList>
            <person name="Martinez D.A."/>
            <person name="Oliver B.G."/>
            <person name="Graeser Y."/>
            <person name="Goldberg J.M."/>
            <person name="Li W."/>
            <person name="Martinez-Rossi N.M."/>
            <person name="Monod M."/>
            <person name="Shelest E."/>
            <person name="Barton R.C."/>
            <person name="Birch E."/>
            <person name="Brakhage A.A."/>
            <person name="Chen Z."/>
            <person name="Gurr S.J."/>
            <person name="Heiman D."/>
            <person name="Heitman J."/>
            <person name="Kosti I."/>
            <person name="Rossi A."/>
            <person name="Saif S."/>
            <person name="Samalova M."/>
            <person name="Saunders C.W."/>
            <person name="Shea T."/>
            <person name="Summerbell R.C."/>
            <person name="Xu J."/>
            <person name="Young S."/>
            <person name="Zeng Q."/>
            <person name="Birren B.W."/>
            <person name="Cuomo C.A."/>
            <person name="White T.C."/>
        </authorList>
    </citation>
    <scope>NUCLEOTIDE SEQUENCE [LARGE SCALE GENOMIC DNA]</scope>
    <source>
        <strain evidence="2">ATCC MYA-4604 / CBS 118893</strain>
    </source>
</reference>
<dbReference type="EMBL" id="DS989825">
    <property type="protein sequence ID" value="EFR02414.1"/>
    <property type="molecule type" value="Genomic_DNA"/>
</dbReference>
<accession>E4UVT7</accession>
<name>E4UVT7_ARTGP</name>
<dbReference type="eggNOG" id="ENOG502SAD2">
    <property type="taxonomic scope" value="Eukaryota"/>
</dbReference>
<dbReference type="Proteomes" id="UP000002669">
    <property type="component" value="Unassembled WGS sequence"/>
</dbReference>
<dbReference type="AlphaFoldDB" id="E4UVT7"/>
<dbReference type="STRING" id="535722.E4UVT7"/>
<evidence type="ECO:0000313" key="2">
    <source>
        <dbReference type="Proteomes" id="UP000002669"/>
    </source>
</evidence>
<sequence length="125" mass="13926">MSSSVYRIVSAGLPRDHHAIFVETSENGEETGRLFQVTGNIQSGMTFEQRPEGKPETSSSFISKQGIGTVTHANYCRIQNICENIPPPKKQFEGAKKLYPGEPIRRCQEWTAEAVQALKDAQILM</sequence>
<dbReference type="InterPro" id="IPR046670">
    <property type="entry name" value="DUF6540"/>
</dbReference>
<dbReference type="VEuPathDB" id="FungiDB:MGYG_05410"/>
<dbReference type="GeneID" id="10028101"/>
<dbReference type="InParanoid" id="E4UVT7"/>
<dbReference type="HOGENOM" id="CLU_103863_1_0_1"/>
<evidence type="ECO:0000313" key="1">
    <source>
        <dbReference type="EMBL" id="EFR02414.1"/>
    </source>
</evidence>
<dbReference type="OMA" id="FVETHEN"/>
<gene>
    <name evidence="1" type="ORF">MGYG_05410</name>
</gene>
<proteinExistence type="predicted"/>
<organism evidence="2">
    <name type="scientific">Arthroderma gypseum (strain ATCC MYA-4604 / CBS 118893)</name>
    <name type="common">Microsporum gypseum</name>
    <dbReference type="NCBI Taxonomy" id="535722"/>
    <lineage>
        <taxon>Eukaryota</taxon>
        <taxon>Fungi</taxon>
        <taxon>Dikarya</taxon>
        <taxon>Ascomycota</taxon>
        <taxon>Pezizomycotina</taxon>
        <taxon>Eurotiomycetes</taxon>
        <taxon>Eurotiomycetidae</taxon>
        <taxon>Onygenales</taxon>
        <taxon>Arthrodermataceae</taxon>
        <taxon>Nannizzia</taxon>
    </lineage>
</organism>
<dbReference type="Pfam" id="PF20174">
    <property type="entry name" value="DUF6540"/>
    <property type="match status" value="1"/>
</dbReference>
<dbReference type="RefSeq" id="XP_003172825.1">
    <property type="nucleotide sequence ID" value="XM_003172777.1"/>
</dbReference>
<keyword evidence="2" id="KW-1185">Reference proteome</keyword>
<protein>
    <submittedName>
        <fullName evidence="1">Uncharacterized protein</fullName>
    </submittedName>
</protein>